<reference evidence="1 2" key="1">
    <citation type="submission" date="2018-03" db="EMBL/GenBank/DDBJ databases">
        <title>Genomic Encyclopedia of Archaeal and Bacterial Type Strains, Phase II (KMG-II): from individual species to whole genera.</title>
        <authorList>
            <person name="Goeker M."/>
        </authorList>
    </citation>
    <scope>NUCLEOTIDE SEQUENCE [LARGE SCALE GENOMIC DNA]</scope>
    <source>
        <strain evidence="1 2">DSM 28229</strain>
    </source>
</reference>
<proteinExistence type="predicted"/>
<dbReference type="PROSITE" id="PS51257">
    <property type="entry name" value="PROKAR_LIPOPROTEIN"/>
    <property type="match status" value="1"/>
</dbReference>
<dbReference type="AlphaFoldDB" id="A0A315ZE02"/>
<name>A0A315ZE02_SEDFL</name>
<dbReference type="EMBL" id="QGDO01000001">
    <property type="protein sequence ID" value="PWJ43846.1"/>
    <property type="molecule type" value="Genomic_DNA"/>
</dbReference>
<dbReference type="RefSeq" id="WP_109615379.1">
    <property type="nucleotide sequence ID" value="NZ_QGDO01000001.1"/>
</dbReference>
<comment type="caution">
    <text evidence="1">The sequence shown here is derived from an EMBL/GenBank/DDBJ whole genome shotgun (WGS) entry which is preliminary data.</text>
</comment>
<protein>
    <submittedName>
        <fullName evidence="1">Uncharacterized protein</fullName>
    </submittedName>
</protein>
<dbReference type="Proteomes" id="UP000245535">
    <property type="component" value="Unassembled WGS sequence"/>
</dbReference>
<keyword evidence="2" id="KW-1185">Reference proteome</keyword>
<evidence type="ECO:0000313" key="2">
    <source>
        <dbReference type="Proteomes" id="UP000245535"/>
    </source>
</evidence>
<organism evidence="1 2">
    <name type="scientific">Sediminitomix flava</name>
    <dbReference type="NCBI Taxonomy" id="379075"/>
    <lineage>
        <taxon>Bacteria</taxon>
        <taxon>Pseudomonadati</taxon>
        <taxon>Bacteroidota</taxon>
        <taxon>Cytophagia</taxon>
        <taxon>Cytophagales</taxon>
        <taxon>Flammeovirgaceae</taxon>
        <taxon>Sediminitomix</taxon>
    </lineage>
</organism>
<dbReference type="OrthoDB" id="1090690at2"/>
<accession>A0A315ZE02</accession>
<gene>
    <name evidence="1" type="ORF">BC781_101192</name>
</gene>
<sequence length="256" mass="28666">MKRLLFICLAIIGLSSCEENDPVGELGAVNKQAPSIYLSPFQPVAKAGEMTTTEVSYWIKGERVYNGLHLWWKVDTEEAYELKISSISYSFKTSVFAEKTAYEILSSYEYDFSDWDPESKTYRKEVGIDVPLSFKTYTQRPSQVATADFISVVPAEVETAMYEHLAVSATSANHKKLLVEVLAVATEEEVMQTFNEDGILTAEGKTWLINKYTTIGISTLIDSYNYGKKHSITSKFEGISSFGVSNFSEESNINVI</sequence>
<evidence type="ECO:0000313" key="1">
    <source>
        <dbReference type="EMBL" id="PWJ43846.1"/>
    </source>
</evidence>